<evidence type="ECO:0000313" key="2">
    <source>
        <dbReference type="EMBL" id="OEE73023.1"/>
    </source>
</evidence>
<dbReference type="EMBL" id="AJYW02000252">
    <property type="protein sequence ID" value="OEE73023.1"/>
    <property type="molecule type" value="Genomic_DNA"/>
</dbReference>
<keyword evidence="3" id="KW-1185">Reference proteome</keyword>
<proteinExistence type="predicted"/>
<dbReference type="InterPro" id="IPR056091">
    <property type="entry name" value="DUF7674"/>
</dbReference>
<gene>
    <name evidence="2" type="ORF">A130_18735</name>
</gene>
<evidence type="ECO:0000259" key="1">
    <source>
        <dbReference type="Pfam" id="PF24722"/>
    </source>
</evidence>
<name>A0A1E5CSY3_9VIBR</name>
<organism evidence="2 3">
    <name type="scientific">Vibrio genomosp. F6 str. FF-238</name>
    <dbReference type="NCBI Taxonomy" id="1191298"/>
    <lineage>
        <taxon>Bacteria</taxon>
        <taxon>Pseudomonadati</taxon>
        <taxon>Pseudomonadota</taxon>
        <taxon>Gammaproteobacteria</taxon>
        <taxon>Vibrionales</taxon>
        <taxon>Vibrionaceae</taxon>
        <taxon>Vibrio</taxon>
    </lineage>
</organism>
<protein>
    <recommendedName>
        <fullName evidence="1">DUF7674 domain-containing protein</fullName>
    </recommendedName>
</protein>
<comment type="caution">
    <text evidence="2">The sequence shown here is derived from an EMBL/GenBank/DDBJ whole genome shotgun (WGS) entry which is preliminary data.</text>
</comment>
<feature type="domain" description="DUF7674" evidence="1">
    <location>
        <begin position="17"/>
        <end position="120"/>
    </location>
</feature>
<sequence>MFFEEKMKISPSEVLPAFVDIYPDYREHFIKEADYWIDEKGAISVHSLFSIFSSLVVERFLLGEYEKSEELFGFIDLAIKVGDKEVSNAACTCFVENLVNIASTKTDFELSHFWSLLGPLATEFADNYMAENF</sequence>
<dbReference type="Proteomes" id="UP000094165">
    <property type="component" value="Unassembled WGS sequence"/>
</dbReference>
<accession>A0A1E5CSY3</accession>
<dbReference type="Pfam" id="PF24722">
    <property type="entry name" value="DUF7674"/>
    <property type="match status" value="1"/>
</dbReference>
<evidence type="ECO:0000313" key="3">
    <source>
        <dbReference type="Proteomes" id="UP000094165"/>
    </source>
</evidence>
<reference evidence="2 3" key="1">
    <citation type="journal article" date="2012" name="Science">
        <title>Ecological populations of bacteria act as socially cohesive units of antibiotic production and resistance.</title>
        <authorList>
            <person name="Cordero O.X."/>
            <person name="Wildschutte H."/>
            <person name="Kirkup B."/>
            <person name="Proehl S."/>
            <person name="Ngo L."/>
            <person name="Hussain F."/>
            <person name="Le Roux F."/>
            <person name="Mincer T."/>
            <person name="Polz M.F."/>
        </authorList>
    </citation>
    <scope>NUCLEOTIDE SEQUENCE [LARGE SCALE GENOMIC DNA]</scope>
    <source>
        <strain evidence="2 3">FF-238</strain>
    </source>
</reference>
<dbReference type="AlphaFoldDB" id="A0A1E5CSY3"/>